<gene>
    <name evidence="1" type="ordered locus">LFE_2318</name>
</gene>
<dbReference type="Gene3D" id="1.10.1660.10">
    <property type="match status" value="1"/>
</dbReference>
<dbReference type="STRING" id="1162668.LFE_2318"/>
<dbReference type="KEGG" id="lfc:LFE_2318"/>
<reference evidence="1 2" key="1">
    <citation type="journal article" date="2012" name="J. Bacteriol.">
        <title>Complete Genome Sequence of Leptospirillum ferrooxidans Strain C2-3, Isolated from a Fresh Volcanic Ash Deposit on the Island of Miyake, Japan.</title>
        <authorList>
            <person name="Fujimura R."/>
            <person name="Sato Y."/>
            <person name="Nishizawa T."/>
            <person name="Oshima K."/>
            <person name="Kim S.-W."/>
            <person name="Hattori M."/>
            <person name="Kamijo T."/>
            <person name="Ohta H."/>
        </authorList>
    </citation>
    <scope>NUCLEOTIDE SEQUENCE [LARGE SCALE GENOMIC DNA]</scope>
    <source>
        <strain evidence="1 2">C2-3</strain>
    </source>
</reference>
<reference evidence="2" key="2">
    <citation type="submission" date="2012-03" db="EMBL/GenBank/DDBJ databases">
        <title>The complete genome sequence of the pioneer microbe on fresh volcanic deposit, Leptospirillum ferrooxidans strain C2-3.</title>
        <authorList>
            <person name="Fujimura R."/>
            <person name="Sato Y."/>
            <person name="Nishizawa T."/>
            <person name="Nanba K."/>
            <person name="Oshima K."/>
            <person name="Hattori M."/>
            <person name="Kamijo T."/>
            <person name="Ohta H."/>
        </authorList>
    </citation>
    <scope>NUCLEOTIDE SEQUENCE [LARGE SCALE GENOMIC DNA]</scope>
    <source>
        <strain evidence="2">C2-3</strain>
    </source>
</reference>
<keyword evidence="2" id="KW-1185">Reference proteome</keyword>
<dbReference type="Proteomes" id="UP000007382">
    <property type="component" value="Chromosome"/>
</dbReference>
<proteinExistence type="predicted"/>
<dbReference type="EMBL" id="AP012342">
    <property type="protein sequence ID" value="BAM07990.1"/>
    <property type="molecule type" value="Genomic_DNA"/>
</dbReference>
<evidence type="ECO:0008006" key="3">
    <source>
        <dbReference type="Google" id="ProtNLM"/>
    </source>
</evidence>
<accession>I0IRU1</accession>
<dbReference type="PATRIC" id="fig|1162668.3.peg.2756"/>
<dbReference type="HOGENOM" id="CLU_2369395_0_0_0"/>
<sequence length="99" mass="11592">MMSFEGPDQDNSGVSSAQWVSYEWIESRFHISRTQLRYLVREGLISPVVDQPEPCLSRQMVERLEFILFLQRELGVNKAGVGIILDLKSRLEWHVQRKM</sequence>
<evidence type="ECO:0000313" key="2">
    <source>
        <dbReference type="Proteomes" id="UP000007382"/>
    </source>
</evidence>
<dbReference type="AlphaFoldDB" id="I0IRU1"/>
<name>I0IRU1_LEPFC</name>
<organism evidence="1 2">
    <name type="scientific">Leptospirillum ferrooxidans (strain C2-3)</name>
    <dbReference type="NCBI Taxonomy" id="1162668"/>
    <lineage>
        <taxon>Bacteria</taxon>
        <taxon>Pseudomonadati</taxon>
        <taxon>Nitrospirota</taxon>
        <taxon>Nitrospiria</taxon>
        <taxon>Nitrospirales</taxon>
        <taxon>Nitrospiraceae</taxon>
        <taxon>Leptospirillum</taxon>
    </lineage>
</organism>
<dbReference type="RefSeq" id="WP_014450473.1">
    <property type="nucleotide sequence ID" value="NC_017094.1"/>
</dbReference>
<dbReference type="SUPFAM" id="SSF46955">
    <property type="entry name" value="Putative DNA-binding domain"/>
    <property type="match status" value="1"/>
</dbReference>
<dbReference type="InterPro" id="IPR009061">
    <property type="entry name" value="DNA-bd_dom_put_sf"/>
</dbReference>
<protein>
    <recommendedName>
        <fullName evidence="3">MerR family transcriptional regulator</fullName>
    </recommendedName>
</protein>
<dbReference type="Pfam" id="PF13591">
    <property type="entry name" value="MerR_2"/>
    <property type="match status" value="1"/>
</dbReference>
<evidence type="ECO:0000313" key="1">
    <source>
        <dbReference type="EMBL" id="BAM07990.1"/>
    </source>
</evidence>